<evidence type="ECO:0000256" key="7">
    <source>
        <dbReference type="RuleBase" id="RU363032"/>
    </source>
</evidence>
<dbReference type="InterPro" id="IPR035906">
    <property type="entry name" value="MetI-like_sf"/>
</dbReference>
<evidence type="ECO:0000256" key="6">
    <source>
        <dbReference type="ARBA" id="ARBA00023136"/>
    </source>
</evidence>
<feature type="transmembrane region" description="Helical" evidence="7">
    <location>
        <begin position="109"/>
        <end position="129"/>
    </location>
</feature>
<feature type="transmembrane region" description="Helical" evidence="7">
    <location>
        <begin position="157"/>
        <end position="182"/>
    </location>
</feature>
<dbReference type="PANTHER" id="PTHR30193:SF37">
    <property type="entry name" value="INNER MEMBRANE ABC TRANSPORTER PERMEASE PROTEIN YCJO"/>
    <property type="match status" value="1"/>
</dbReference>
<dbReference type="AlphaFoldDB" id="A0A3P1VF74"/>
<proteinExistence type="inferred from homology"/>
<evidence type="ECO:0000256" key="1">
    <source>
        <dbReference type="ARBA" id="ARBA00004651"/>
    </source>
</evidence>
<comment type="similarity">
    <text evidence="7">Belongs to the binding-protein-dependent transport system permease family.</text>
</comment>
<dbReference type="EMBL" id="RQZA01000006">
    <property type="protein sequence ID" value="RRD31103.1"/>
    <property type="molecule type" value="Genomic_DNA"/>
</dbReference>
<keyword evidence="3" id="KW-1003">Cell membrane</keyword>
<protein>
    <submittedName>
        <fullName evidence="9">Sugar ABC transporter permease</fullName>
    </submittedName>
</protein>
<keyword evidence="4 7" id="KW-0812">Transmembrane</keyword>
<dbReference type="Proteomes" id="UP000281771">
    <property type="component" value="Unassembled WGS sequence"/>
</dbReference>
<dbReference type="RefSeq" id="WP_124777374.1">
    <property type="nucleotide sequence ID" value="NZ_RQZA01000006.1"/>
</dbReference>
<keyword evidence="5 7" id="KW-1133">Transmembrane helix</keyword>
<dbReference type="PANTHER" id="PTHR30193">
    <property type="entry name" value="ABC TRANSPORTER PERMEASE PROTEIN"/>
    <property type="match status" value="1"/>
</dbReference>
<keyword evidence="2 7" id="KW-0813">Transport</keyword>
<evidence type="ECO:0000256" key="5">
    <source>
        <dbReference type="ARBA" id="ARBA00022989"/>
    </source>
</evidence>
<comment type="caution">
    <text evidence="9">The sequence shown here is derived from an EMBL/GenBank/DDBJ whole genome shotgun (WGS) entry which is preliminary data.</text>
</comment>
<dbReference type="InterPro" id="IPR051393">
    <property type="entry name" value="ABC_transporter_permease"/>
</dbReference>
<feature type="transmembrane region" description="Helical" evidence="7">
    <location>
        <begin position="12"/>
        <end position="34"/>
    </location>
</feature>
<gene>
    <name evidence="9" type="ORF">EII38_07445</name>
</gene>
<evidence type="ECO:0000256" key="2">
    <source>
        <dbReference type="ARBA" id="ARBA00022448"/>
    </source>
</evidence>
<evidence type="ECO:0000259" key="8">
    <source>
        <dbReference type="PROSITE" id="PS50928"/>
    </source>
</evidence>
<dbReference type="CDD" id="cd06261">
    <property type="entry name" value="TM_PBP2"/>
    <property type="match status" value="1"/>
</dbReference>
<evidence type="ECO:0000313" key="10">
    <source>
        <dbReference type="Proteomes" id="UP000281771"/>
    </source>
</evidence>
<keyword evidence="6 7" id="KW-0472">Membrane</keyword>
<dbReference type="GO" id="GO:0005886">
    <property type="term" value="C:plasma membrane"/>
    <property type="evidence" value="ECO:0007669"/>
    <property type="project" value="UniProtKB-SubCell"/>
</dbReference>
<reference evidence="9 10" key="1">
    <citation type="submission" date="2018-11" db="EMBL/GenBank/DDBJ databases">
        <title>Genomes From Bacteria Associated with the Canine Oral Cavity: a Test Case for Automated Genome-Based Taxonomic Assignment.</title>
        <authorList>
            <person name="Coil D.A."/>
            <person name="Jospin G."/>
            <person name="Darling A.E."/>
            <person name="Wallis C."/>
            <person name="Davis I.J."/>
            <person name="Harris S."/>
            <person name="Eisen J.A."/>
            <person name="Holcombe L.J."/>
            <person name="O'Flynn C."/>
        </authorList>
    </citation>
    <scope>NUCLEOTIDE SEQUENCE [LARGE SCALE GENOMIC DNA]</scope>
    <source>
        <strain evidence="9 10">OH4621_COT-116</strain>
    </source>
</reference>
<feature type="transmembrane region" description="Helical" evidence="7">
    <location>
        <begin position="266"/>
        <end position="285"/>
    </location>
</feature>
<comment type="subcellular location">
    <subcellularLocation>
        <location evidence="1 7">Cell membrane</location>
        <topology evidence="1 7">Multi-pass membrane protein</topology>
    </subcellularLocation>
</comment>
<dbReference type="Gene3D" id="1.10.3720.10">
    <property type="entry name" value="MetI-like"/>
    <property type="match status" value="1"/>
</dbReference>
<feature type="transmembrane region" description="Helical" evidence="7">
    <location>
        <begin position="78"/>
        <end position="97"/>
    </location>
</feature>
<dbReference type="SUPFAM" id="SSF161098">
    <property type="entry name" value="MetI-like"/>
    <property type="match status" value="1"/>
</dbReference>
<keyword evidence="10" id="KW-1185">Reference proteome</keyword>
<accession>A0A3P1VF74</accession>
<dbReference type="GO" id="GO:0055085">
    <property type="term" value="P:transmembrane transport"/>
    <property type="evidence" value="ECO:0007669"/>
    <property type="project" value="InterPro"/>
</dbReference>
<dbReference type="STRING" id="1123309.GCA_000377005_01867"/>
<name>A0A3P1VF74_9STRE</name>
<evidence type="ECO:0000313" key="9">
    <source>
        <dbReference type="EMBL" id="RRD31103.1"/>
    </source>
</evidence>
<dbReference type="Pfam" id="PF00528">
    <property type="entry name" value="BPD_transp_1"/>
    <property type="match status" value="1"/>
</dbReference>
<dbReference type="PROSITE" id="PS50928">
    <property type="entry name" value="ABC_TM1"/>
    <property type="match status" value="1"/>
</dbReference>
<feature type="transmembrane region" description="Helical" evidence="7">
    <location>
        <begin position="203"/>
        <end position="225"/>
    </location>
</feature>
<evidence type="ECO:0000256" key="3">
    <source>
        <dbReference type="ARBA" id="ARBA00022475"/>
    </source>
</evidence>
<feature type="domain" description="ABC transmembrane type-1" evidence="8">
    <location>
        <begin position="72"/>
        <end position="286"/>
    </location>
</feature>
<organism evidence="9 10">
    <name type="scientific">Streptococcus minor</name>
    <dbReference type="NCBI Taxonomy" id="229549"/>
    <lineage>
        <taxon>Bacteria</taxon>
        <taxon>Bacillati</taxon>
        <taxon>Bacillota</taxon>
        <taxon>Bacilli</taxon>
        <taxon>Lactobacillales</taxon>
        <taxon>Streptococcaceae</taxon>
        <taxon>Streptococcus</taxon>
    </lineage>
</organism>
<dbReference type="InterPro" id="IPR000515">
    <property type="entry name" value="MetI-like"/>
</dbReference>
<sequence length="297" mass="33661">MFKKKGSLNEALWGWAMVAPTIIGLVVLNIIPIFQTLKMSFHKSGDFGRNDIFVGFENYQRMLGDAQVWQATWNTFKYTLLVVPATVVLAILLAVLLNSKIKGKHLYRTIFFLPMVAAPAAVTMVWKWLYNTDFGLINFVLGKMGIGRINWIEDPKIAMYSIALIGIWSTVGYSMILILAGLQEIPKDYYEAARIDGASPAKQFFQITLPLVSPTLFFVVVTSVIQSMQVFDVIYMMEDIRSPAYDKTVSLVYLFYNNSFKYSDKGYGSTIVILLLAIILLITAVQMKAQKKWVHYN</sequence>
<evidence type="ECO:0000256" key="4">
    <source>
        <dbReference type="ARBA" id="ARBA00022692"/>
    </source>
</evidence>